<evidence type="ECO:0000259" key="1">
    <source>
        <dbReference type="PROSITE" id="PS50011"/>
    </source>
</evidence>
<dbReference type="Pfam" id="PF00069">
    <property type="entry name" value="Pkinase"/>
    <property type="match status" value="1"/>
</dbReference>
<sequence length="168" mass="19214">MGNPRLTDFGLSAFTSPTIMRRPNGYRAPETLLEGNQFSHQKADIYAFGILLLEILTGIWPCKYESYGVVDFPGLVRSVVREEWMAKVFDSELEMCKDSEDEMVELVLIAMSCTSFSPNERPSIFSVMCMIEDIRKVKEDGNIKKCIPEDIKIKGPNQWDFKDYGPRI</sequence>
<dbReference type="GO" id="GO:0004672">
    <property type="term" value="F:protein kinase activity"/>
    <property type="evidence" value="ECO:0007669"/>
    <property type="project" value="InterPro"/>
</dbReference>
<dbReference type="Gene3D" id="1.10.510.10">
    <property type="entry name" value="Transferase(Phosphotransferase) domain 1"/>
    <property type="match status" value="1"/>
</dbReference>
<evidence type="ECO:0000313" key="3">
    <source>
        <dbReference type="Proteomes" id="UP000554482"/>
    </source>
</evidence>
<gene>
    <name evidence="2" type="ORF">FRX31_028183</name>
</gene>
<evidence type="ECO:0000313" key="2">
    <source>
        <dbReference type="EMBL" id="KAF5182230.1"/>
    </source>
</evidence>
<keyword evidence="2" id="KW-0808">Transferase</keyword>
<keyword evidence="2" id="KW-0418">Kinase</keyword>
<reference evidence="2 3" key="1">
    <citation type="submission" date="2020-06" db="EMBL/GenBank/DDBJ databases">
        <title>Transcriptomic and genomic resources for Thalictrum thalictroides and T. hernandezii: Facilitating candidate gene discovery in an emerging model plant lineage.</title>
        <authorList>
            <person name="Arias T."/>
            <person name="Riano-Pachon D.M."/>
            <person name="Di Stilio V.S."/>
        </authorList>
    </citation>
    <scope>NUCLEOTIDE SEQUENCE [LARGE SCALE GENOMIC DNA]</scope>
    <source>
        <strain evidence="3">cv. WT478/WT964</strain>
        <tissue evidence="2">Leaves</tissue>
    </source>
</reference>
<keyword evidence="3" id="KW-1185">Reference proteome</keyword>
<dbReference type="InterPro" id="IPR000719">
    <property type="entry name" value="Prot_kinase_dom"/>
</dbReference>
<dbReference type="SUPFAM" id="SSF56112">
    <property type="entry name" value="Protein kinase-like (PK-like)"/>
    <property type="match status" value="1"/>
</dbReference>
<protein>
    <submittedName>
        <fullName evidence="2">Kinase</fullName>
    </submittedName>
</protein>
<organism evidence="2 3">
    <name type="scientific">Thalictrum thalictroides</name>
    <name type="common">Rue-anemone</name>
    <name type="synonym">Anemone thalictroides</name>
    <dbReference type="NCBI Taxonomy" id="46969"/>
    <lineage>
        <taxon>Eukaryota</taxon>
        <taxon>Viridiplantae</taxon>
        <taxon>Streptophyta</taxon>
        <taxon>Embryophyta</taxon>
        <taxon>Tracheophyta</taxon>
        <taxon>Spermatophyta</taxon>
        <taxon>Magnoliopsida</taxon>
        <taxon>Ranunculales</taxon>
        <taxon>Ranunculaceae</taxon>
        <taxon>Thalictroideae</taxon>
        <taxon>Thalictrum</taxon>
    </lineage>
</organism>
<accession>A0A7J6VDC7</accession>
<feature type="domain" description="Protein kinase" evidence="1">
    <location>
        <begin position="1"/>
        <end position="134"/>
    </location>
</feature>
<dbReference type="PANTHER" id="PTHR48007:SF9">
    <property type="entry name" value="PROTEIN KINASE DOMAIN-CONTAINING PROTEIN"/>
    <property type="match status" value="1"/>
</dbReference>
<dbReference type="PROSITE" id="PS50011">
    <property type="entry name" value="PROTEIN_KINASE_DOM"/>
    <property type="match status" value="1"/>
</dbReference>
<proteinExistence type="predicted"/>
<dbReference type="Proteomes" id="UP000554482">
    <property type="component" value="Unassembled WGS sequence"/>
</dbReference>
<dbReference type="AlphaFoldDB" id="A0A7J6VDC7"/>
<dbReference type="GO" id="GO:0005524">
    <property type="term" value="F:ATP binding"/>
    <property type="evidence" value="ECO:0007669"/>
    <property type="project" value="InterPro"/>
</dbReference>
<name>A0A7J6VDC7_THATH</name>
<dbReference type="InterPro" id="IPR011009">
    <property type="entry name" value="Kinase-like_dom_sf"/>
</dbReference>
<dbReference type="InterPro" id="IPR046959">
    <property type="entry name" value="PRK1-6/SRF4-like"/>
</dbReference>
<dbReference type="OrthoDB" id="4062651at2759"/>
<dbReference type="PANTHER" id="PTHR48007">
    <property type="entry name" value="LEUCINE-RICH REPEAT RECEPTOR-LIKE PROTEIN KINASE PXC1"/>
    <property type="match status" value="1"/>
</dbReference>
<comment type="caution">
    <text evidence="2">The sequence shown here is derived from an EMBL/GenBank/DDBJ whole genome shotgun (WGS) entry which is preliminary data.</text>
</comment>
<dbReference type="EMBL" id="JABWDY010035041">
    <property type="protein sequence ID" value="KAF5182230.1"/>
    <property type="molecule type" value="Genomic_DNA"/>
</dbReference>